<dbReference type="GO" id="GO:0005829">
    <property type="term" value="C:cytosol"/>
    <property type="evidence" value="ECO:0007669"/>
    <property type="project" value="TreeGrafter"/>
</dbReference>
<keyword evidence="16 19" id="KW-0753">Steroid metabolism</keyword>
<dbReference type="GO" id="GO:0005524">
    <property type="term" value="F:ATP binding"/>
    <property type="evidence" value="ECO:0007669"/>
    <property type="project" value="UniProtKB-KW"/>
</dbReference>
<evidence type="ECO:0000256" key="14">
    <source>
        <dbReference type="ARBA" id="ARBA00023098"/>
    </source>
</evidence>
<evidence type="ECO:0000256" key="11">
    <source>
        <dbReference type="ARBA" id="ARBA00022842"/>
    </source>
</evidence>
<dbReference type="PANTHER" id="PTHR43290">
    <property type="entry name" value="MEVALONATE KINASE"/>
    <property type="match status" value="1"/>
</dbReference>
<evidence type="ECO:0000256" key="17">
    <source>
        <dbReference type="ARBA" id="ARBA00029310"/>
    </source>
</evidence>
<evidence type="ECO:0000256" key="18">
    <source>
        <dbReference type="ARBA" id="ARBA00029438"/>
    </source>
</evidence>
<evidence type="ECO:0000256" key="1">
    <source>
        <dbReference type="ARBA" id="ARBA00004496"/>
    </source>
</evidence>
<dbReference type="UniPathway" id="UPA00057">
    <property type="reaction ID" value="UER00098"/>
</dbReference>
<dbReference type="InterPro" id="IPR006203">
    <property type="entry name" value="GHMP_knse_ATP-bd_CS"/>
</dbReference>
<keyword evidence="4 19" id="KW-0963">Cytoplasm</keyword>
<evidence type="ECO:0000256" key="19">
    <source>
        <dbReference type="RuleBase" id="RU363087"/>
    </source>
</evidence>
<dbReference type="Pfam" id="PF00288">
    <property type="entry name" value="GHMP_kinases_N"/>
    <property type="match status" value="1"/>
</dbReference>
<dbReference type="Gene3D" id="3.30.230.10">
    <property type="match status" value="1"/>
</dbReference>
<dbReference type="InterPro" id="IPR013750">
    <property type="entry name" value="GHMP_kinase_C_dom"/>
</dbReference>
<dbReference type="GO" id="GO:0046872">
    <property type="term" value="F:metal ion binding"/>
    <property type="evidence" value="ECO:0007669"/>
    <property type="project" value="UniProtKB-KW"/>
</dbReference>
<dbReference type="NCBIfam" id="TIGR00549">
    <property type="entry name" value="mevalon_kin"/>
    <property type="match status" value="1"/>
</dbReference>
<comment type="caution">
    <text evidence="22">The sequence shown here is derived from an EMBL/GenBank/DDBJ whole genome shotgun (WGS) entry which is preliminary data.</text>
</comment>
<dbReference type="Gene3D" id="3.30.70.890">
    <property type="entry name" value="GHMP kinase, C-terminal domain"/>
    <property type="match status" value="1"/>
</dbReference>
<dbReference type="EMBL" id="JAEPRB010000143">
    <property type="protein sequence ID" value="KAG2220357.1"/>
    <property type="molecule type" value="Genomic_DNA"/>
</dbReference>
<protein>
    <recommendedName>
        <fullName evidence="3 19">Mevalonate kinase</fullName>
        <shortName evidence="19">MK</shortName>
        <ecNumber evidence="3 19">2.7.1.36</ecNumber>
    </recommendedName>
</protein>
<dbReference type="AlphaFoldDB" id="A0A8H7VIP8"/>
<dbReference type="GO" id="GO:0006696">
    <property type="term" value="P:ergosterol biosynthetic process"/>
    <property type="evidence" value="ECO:0007669"/>
    <property type="project" value="TreeGrafter"/>
</dbReference>
<comment type="function">
    <text evidence="19">Mevalonate kinase; part of the second module of ergosterol biosynthesis pathway that includes the middle steps of the pathway. The second module is carried out in the vacuole and involves the formation of farnesyl diphosphate, which is also an important intermediate in the biosynthesis of ubiquinone, dolichol, heme and prenylated proteins.</text>
</comment>
<feature type="domain" description="GHMP kinase C-terminal" evidence="21">
    <location>
        <begin position="286"/>
        <end position="344"/>
    </location>
</feature>
<keyword evidence="11" id="KW-0460">Magnesium</keyword>
<evidence type="ECO:0000256" key="5">
    <source>
        <dbReference type="ARBA" id="ARBA00022516"/>
    </source>
</evidence>
<dbReference type="InterPro" id="IPR014721">
    <property type="entry name" value="Ribsml_uS5_D2-typ_fold_subgr"/>
</dbReference>
<dbReference type="PROSITE" id="PS00627">
    <property type="entry name" value="GHMP_KINASES_ATP"/>
    <property type="match status" value="1"/>
</dbReference>
<name>A0A8H7VIP8_9FUNG</name>
<evidence type="ECO:0000256" key="3">
    <source>
        <dbReference type="ARBA" id="ARBA00012103"/>
    </source>
</evidence>
<dbReference type="InterPro" id="IPR006205">
    <property type="entry name" value="Mev_gal_kin"/>
</dbReference>
<dbReference type="InterPro" id="IPR036554">
    <property type="entry name" value="GHMP_kinase_C_sf"/>
</dbReference>
<dbReference type="FunFam" id="3.30.70.890:FF:000003">
    <property type="entry name" value="Mevalonate kinase"/>
    <property type="match status" value="1"/>
</dbReference>
<comment type="subcellular location">
    <subcellularLocation>
        <location evidence="1 19">Cytoplasm</location>
    </subcellularLocation>
</comment>
<evidence type="ECO:0000259" key="21">
    <source>
        <dbReference type="Pfam" id="PF08544"/>
    </source>
</evidence>
<evidence type="ECO:0000256" key="16">
    <source>
        <dbReference type="ARBA" id="ARBA00023221"/>
    </source>
</evidence>
<sequence>MTQTDRRVLISAPGKVILFGEHAVVHKKLAVAASLGLRTYLHLEENETGQCRLHLPDVDIDLTWPLSELSLNVDRKALDTDHPDNIPEEIKQQFESWMGVTTKENQRRAVLSFLYLFFVLKTDKPASFGFTISTRSTLPVGAGLGSSASFASCISTALLVLFNHIPIGFTQSEKKESYLDTINRFAYKAEQVIHGNPSGLDNSVCVFGGALSFRRGERFVPLEGFQSLQLLLTNTKVPRSTNALVAGVGAKKEKYPNVINPILDSIDNISLRCCEAFKSGSKEDLAQELEDLVDMNHCLLHALGVSHSSLEKVRVITEEFGVKTKLTGAGGGGCALSVIRDDVNVETTNLVAKKLAEEGYDCYRTLLGGTGVNAVVLGDDSLDQTWLLNADRETLESHAI</sequence>
<dbReference type="InterPro" id="IPR006204">
    <property type="entry name" value="GHMP_kinase_N_dom"/>
</dbReference>
<comment type="pathway">
    <text evidence="18 19">Isoprenoid biosynthesis; isopentenyl diphosphate biosynthesis via mevalonate pathway; isopentenyl diphosphate from (R)-mevalonate: step 1/3.</text>
</comment>
<gene>
    <name evidence="22" type="ORF">INT45_010743</name>
</gene>
<comment type="similarity">
    <text evidence="2 19">Belongs to the GHMP kinase family. Mevalonate kinase subfamily.</text>
</comment>
<evidence type="ECO:0000256" key="15">
    <source>
        <dbReference type="ARBA" id="ARBA00023166"/>
    </source>
</evidence>
<dbReference type="SUPFAM" id="SSF54211">
    <property type="entry name" value="Ribosomal protein S5 domain 2-like"/>
    <property type="match status" value="1"/>
</dbReference>
<keyword evidence="9 19" id="KW-0418">Kinase</keyword>
<dbReference type="PANTHER" id="PTHR43290:SF2">
    <property type="entry name" value="MEVALONATE KINASE"/>
    <property type="match status" value="1"/>
</dbReference>
<keyword evidence="7" id="KW-0479">Metal-binding</keyword>
<dbReference type="GO" id="GO:0019287">
    <property type="term" value="P:isopentenyl diphosphate biosynthetic process, mevalonate pathway"/>
    <property type="evidence" value="ECO:0007669"/>
    <property type="project" value="UniProtKB-UniPathway"/>
</dbReference>
<dbReference type="EC" id="2.7.1.36" evidence="3 19"/>
<dbReference type="OrthoDB" id="1652964at2759"/>
<keyword evidence="12 19" id="KW-0752">Steroid biosynthesis</keyword>
<dbReference type="GO" id="GO:0004496">
    <property type="term" value="F:mevalonate kinase activity"/>
    <property type="evidence" value="ECO:0007669"/>
    <property type="project" value="UniProtKB-EC"/>
</dbReference>
<evidence type="ECO:0000313" key="22">
    <source>
        <dbReference type="EMBL" id="KAG2220357.1"/>
    </source>
</evidence>
<proteinExistence type="inferred from homology"/>
<dbReference type="SUPFAM" id="SSF55060">
    <property type="entry name" value="GHMP Kinase, C-terminal domain"/>
    <property type="match status" value="1"/>
</dbReference>
<dbReference type="InterPro" id="IPR020568">
    <property type="entry name" value="Ribosomal_Su5_D2-typ_SF"/>
</dbReference>
<keyword evidence="14 19" id="KW-0443">Lipid metabolism</keyword>
<evidence type="ECO:0000256" key="10">
    <source>
        <dbReference type="ARBA" id="ARBA00022840"/>
    </source>
</evidence>
<evidence type="ECO:0000256" key="2">
    <source>
        <dbReference type="ARBA" id="ARBA00006495"/>
    </source>
</evidence>
<evidence type="ECO:0000313" key="23">
    <source>
        <dbReference type="Proteomes" id="UP000646827"/>
    </source>
</evidence>
<dbReference type="Pfam" id="PF08544">
    <property type="entry name" value="GHMP_kinases_C"/>
    <property type="match status" value="1"/>
</dbReference>
<reference evidence="22 23" key="1">
    <citation type="submission" date="2020-12" db="EMBL/GenBank/DDBJ databases">
        <title>Metabolic potential, ecology and presence of endohyphal bacteria is reflected in genomic diversity of Mucoromycotina.</title>
        <authorList>
            <person name="Muszewska A."/>
            <person name="Okrasinska A."/>
            <person name="Steczkiewicz K."/>
            <person name="Drgas O."/>
            <person name="Orlowska M."/>
            <person name="Perlinska-Lenart U."/>
            <person name="Aleksandrzak-Piekarczyk T."/>
            <person name="Szatraj K."/>
            <person name="Zielenkiewicz U."/>
            <person name="Pilsyk S."/>
            <person name="Malc E."/>
            <person name="Mieczkowski P."/>
            <person name="Kruszewska J.S."/>
            <person name="Biernat P."/>
            <person name="Pawlowska J."/>
        </authorList>
    </citation>
    <scope>NUCLEOTIDE SEQUENCE [LARGE SCALE GENOMIC DNA]</scope>
    <source>
        <strain evidence="22 23">CBS 142.35</strain>
    </source>
</reference>
<evidence type="ECO:0000256" key="6">
    <source>
        <dbReference type="ARBA" id="ARBA00022679"/>
    </source>
</evidence>
<keyword evidence="15 19" id="KW-1207">Sterol metabolism</keyword>
<keyword evidence="23" id="KW-1185">Reference proteome</keyword>
<accession>A0A8H7VIP8</accession>
<evidence type="ECO:0000256" key="4">
    <source>
        <dbReference type="ARBA" id="ARBA00022490"/>
    </source>
</evidence>
<comment type="catalytic activity">
    <reaction evidence="17">
        <text>(R)-mevalonate + ATP = (R)-5-phosphomevalonate + ADP + H(+)</text>
        <dbReference type="Rhea" id="RHEA:17065"/>
        <dbReference type="ChEBI" id="CHEBI:15378"/>
        <dbReference type="ChEBI" id="CHEBI:30616"/>
        <dbReference type="ChEBI" id="CHEBI:36464"/>
        <dbReference type="ChEBI" id="CHEBI:58146"/>
        <dbReference type="ChEBI" id="CHEBI:456216"/>
        <dbReference type="EC" id="2.7.1.36"/>
    </reaction>
    <physiologicalReaction direction="left-to-right" evidence="17">
        <dbReference type="Rhea" id="RHEA:17066"/>
    </physiologicalReaction>
</comment>
<keyword evidence="10 19" id="KW-0067">ATP-binding</keyword>
<keyword evidence="5 19" id="KW-0444">Lipid biosynthesis</keyword>
<evidence type="ECO:0000259" key="20">
    <source>
        <dbReference type="Pfam" id="PF00288"/>
    </source>
</evidence>
<evidence type="ECO:0000256" key="9">
    <source>
        <dbReference type="ARBA" id="ARBA00022777"/>
    </source>
</evidence>
<keyword evidence="6 19" id="KW-0808">Transferase</keyword>
<evidence type="ECO:0000256" key="7">
    <source>
        <dbReference type="ARBA" id="ARBA00022723"/>
    </source>
</evidence>
<evidence type="ECO:0000256" key="12">
    <source>
        <dbReference type="ARBA" id="ARBA00022955"/>
    </source>
</evidence>
<dbReference type="PRINTS" id="PR00959">
    <property type="entry name" value="MEVGALKINASE"/>
</dbReference>
<evidence type="ECO:0000256" key="13">
    <source>
        <dbReference type="ARBA" id="ARBA00023011"/>
    </source>
</evidence>
<dbReference type="Proteomes" id="UP000646827">
    <property type="component" value="Unassembled WGS sequence"/>
</dbReference>
<keyword evidence="8 19" id="KW-0547">Nucleotide-binding</keyword>
<organism evidence="22 23">
    <name type="scientific">Circinella minor</name>
    <dbReference type="NCBI Taxonomy" id="1195481"/>
    <lineage>
        <taxon>Eukaryota</taxon>
        <taxon>Fungi</taxon>
        <taxon>Fungi incertae sedis</taxon>
        <taxon>Mucoromycota</taxon>
        <taxon>Mucoromycotina</taxon>
        <taxon>Mucoromycetes</taxon>
        <taxon>Mucorales</taxon>
        <taxon>Lichtheimiaceae</taxon>
        <taxon>Circinella</taxon>
    </lineage>
</organism>
<keyword evidence="13 19" id="KW-0756">Sterol biosynthesis</keyword>
<feature type="domain" description="GHMP kinase N-terminal" evidence="20">
    <location>
        <begin position="125"/>
        <end position="209"/>
    </location>
</feature>
<evidence type="ECO:0000256" key="8">
    <source>
        <dbReference type="ARBA" id="ARBA00022741"/>
    </source>
</evidence>